<evidence type="ECO:0000313" key="10">
    <source>
        <dbReference type="EMBL" id="KAE8148746.1"/>
    </source>
</evidence>
<evidence type="ECO:0000256" key="5">
    <source>
        <dbReference type="ARBA" id="ARBA00023185"/>
    </source>
</evidence>
<protein>
    <recommendedName>
        <fullName evidence="7">(4-O-methyl)-D-glucuronate--lignin esterase</fullName>
        <ecNumber evidence="7">3.1.1.117</ecNumber>
    </recommendedName>
</protein>
<gene>
    <name evidence="10" type="ORF">BDV25DRAFT_168252</name>
</gene>
<keyword evidence="4" id="KW-0378">Hydrolase</keyword>
<evidence type="ECO:0000256" key="6">
    <source>
        <dbReference type="ARBA" id="ARBA00024511"/>
    </source>
</evidence>
<dbReference type="InterPro" id="IPR029058">
    <property type="entry name" value="AB_hydrolase_fold"/>
</dbReference>
<accession>A0A5N6TQV7</accession>
<dbReference type="OrthoDB" id="3781271at2759"/>
<comment type="catalytic activity">
    <reaction evidence="6">
        <text>a 4-O-methyl-alpha-D-glucuronosyl ester derivative + H2O = 4-O-methyl-alpha-D-glucuronate derivative + an alcohol + H(+)</text>
        <dbReference type="Rhea" id="RHEA:67452"/>
        <dbReference type="ChEBI" id="CHEBI:15377"/>
        <dbReference type="ChEBI" id="CHEBI:15378"/>
        <dbReference type="ChEBI" id="CHEBI:30879"/>
        <dbReference type="ChEBI" id="CHEBI:171667"/>
        <dbReference type="ChEBI" id="CHEBI:171668"/>
        <dbReference type="EC" id="3.1.1.117"/>
    </reaction>
    <physiologicalReaction direction="left-to-right" evidence="6">
        <dbReference type="Rhea" id="RHEA:67453"/>
    </physiologicalReaction>
</comment>
<evidence type="ECO:0000256" key="7">
    <source>
        <dbReference type="ARBA" id="ARBA00026105"/>
    </source>
</evidence>
<reference evidence="10 11" key="1">
    <citation type="submission" date="2019-04" db="EMBL/GenBank/DDBJ databases">
        <title>Friends and foes A comparative genomics study of 23 Aspergillus species from section Flavi.</title>
        <authorList>
            <consortium name="DOE Joint Genome Institute"/>
            <person name="Kjaerbolling I."/>
            <person name="Vesth T."/>
            <person name="Frisvad J.C."/>
            <person name="Nybo J.L."/>
            <person name="Theobald S."/>
            <person name="Kildgaard S."/>
            <person name="Isbrandt T."/>
            <person name="Kuo A."/>
            <person name="Sato A."/>
            <person name="Lyhne E.K."/>
            <person name="Kogle M.E."/>
            <person name="Wiebenga A."/>
            <person name="Kun R.S."/>
            <person name="Lubbers R.J."/>
            <person name="Makela M.R."/>
            <person name="Barry K."/>
            <person name="Chovatia M."/>
            <person name="Clum A."/>
            <person name="Daum C."/>
            <person name="Haridas S."/>
            <person name="He G."/>
            <person name="LaButti K."/>
            <person name="Lipzen A."/>
            <person name="Mondo S."/>
            <person name="Riley R."/>
            <person name="Salamov A."/>
            <person name="Simmons B.A."/>
            <person name="Magnuson J.K."/>
            <person name="Henrissat B."/>
            <person name="Mortensen U.H."/>
            <person name="Larsen T.O."/>
            <person name="Devries R.P."/>
            <person name="Grigoriev I.V."/>
            <person name="Machida M."/>
            <person name="Baker S.E."/>
            <person name="Andersen M.R."/>
        </authorList>
    </citation>
    <scope>NUCLEOTIDE SEQUENCE [LARGE SCALE GENOMIC DNA]</scope>
    <source>
        <strain evidence="10 11">IBT 18842</strain>
    </source>
</reference>
<feature type="signal peptide" evidence="8">
    <location>
        <begin position="1"/>
        <end position="20"/>
    </location>
</feature>
<keyword evidence="3 8" id="KW-0732">Signal</keyword>
<dbReference type="Gene3D" id="3.40.50.1820">
    <property type="entry name" value="alpha/beta hydrolase"/>
    <property type="match status" value="1"/>
</dbReference>
<keyword evidence="2" id="KW-0719">Serine esterase</keyword>
<dbReference type="InterPro" id="IPR054579">
    <property type="entry name" value="GCE-like_dom"/>
</dbReference>
<keyword evidence="11" id="KW-1185">Reference proteome</keyword>
<evidence type="ECO:0000256" key="4">
    <source>
        <dbReference type="ARBA" id="ARBA00022801"/>
    </source>
</evidence>
<dbReference type="Proteomes" id="UP000325780">
    <property type="component" value="Unassembled WGS sequence"/>
</dbReference>
<evidence type="ECO:0000256" key="8">
    <source>
        <dbReference type="SAM" id="SignalP"/>
    </source>
</evidence>
<evidence type="ECO:0000259" key="9">
    <source>
        <dbReference type="Pfam" id="PF22244"/>
    </source>
</evidence>
<organism evidence="10 11">
    <name type="scientific">Aspergillus avenaceus</name>
    <dbReference type="NCBI Taxonomy" id="36643"/>
    <lineage>
        <taxon>Eukaryota</taxon>
        <taxon>Fungi</taxon>
        <taxon>Dikarya</taxon>
        <taxon>Ascomycota</taxon>
        <taxon>Pezizomycotina</taxon>
        <taxon>Eurotiomycetes</taxon>
        <taxon>Eurotiomycetidae</taxon>
        <taxon>Eurotiales</taxon>
        <taxon>Aspergillaceae</taxon>
        <taxon>Aspergillus</taxon>
        <taxon>Aspergillus subgen. Circumdati</taxon>
    </lineage>
</organism>
<evidence type="ECO:0000313" key="11">
    <source>
        <dbReference type="Proteomes" id="UP000325780"/>
    </source>
</evidence>
<dbReference type="AlphaFoldDB" id="A0A5N6TQV7"/>
<dbReference type="EMBL" id="ML742148">
    <property type="protein sequence ID" value="KAE8148746.1"/>
    <property type="molecule type" value="Genomic_DNA"/>
</dbReference>
<feature type="chain" id="PRO_5024837632" description="(4-O-methyl)-D-glucuronate--lignin esterase" evidence="8">
    <location>
        <begin position="21"/>
        <end position="397"/>
    </location>
</feature>
<dbReference type="GO" id="GO:0046274">
    <property type="term" value="P:lignin catabolic process"/>
    <property type="evidence" value="ECO:0007669"/>
    <property type="project" value="UniProtKB-KW"/>
</dbReference>
<name>A0A5N6TQV7_ASPAV</name>
<sequence length="397" mass="42557">MQARITYPLLAWVLLSPVLGDCSINPSGPSTSILPDPFTNGDGRAVTTLADWECRQQEISTIFQQAELGQMPPAPESISATYSAGRLSITVGDAGKEITFEVSISGQGNGPTPAIIAYDGGSIPVPDGVATITFSISEIAAQQDSSSRGQGLFYDLYGTDASAGAMMAWSWGVSRIIDALEATPSANIDPTRIGVTGCSRSGKGAFVAGALEPRVKLTILQESGSGGAACWRLSDYQQSQGQEVQTASEIVTENVWFSTAFEDYAHSVNSLPVDHHLLAGLVAPRPLFIIENLDYEWLGTLSCYGCMTAARKIYTALNATDSMGFSQSGGHAHCQFPSSKQSEIFAFMQRFLLDQKADTGIFYSDGDFDLDEHAWMPWTLPTIPGAEPLRTLGIRVW</sequence>
<evidence type="ECO:0000256" key="3">
    <source>
        <dbReference type="ARBA" id="ARBA00022729"/>
    </source>
</evidence>
<proteinExistence type="inferred from homology"/>
<comment type="similarity">
    <text evidence="1">Belongs to the carbohydrate esterase 15 (CE15) family.</text>
</comment>
<dbReference type="SUPFAM" id="SSF53474">
    <property type="entry name" value="alpha/beta-Hydrolases"/>
    <property type="match status" value="1"/>
</dbReference>
<dbReference type="EC" id="3.1.1.117" evidence="7"/>
<feature type="domain" description="4-O-methyl-glucuronoyl methylesterase-like" evidence="9">
    <location>
        <begin position="89"/>
        <end position="317"/>
    </location>
</feature>
<keyword evidence="5" id="KW-0439">Lignin degradation</keyword>
<dbReference type="Pfam" id="PF22244">
    <property type="entry name" value="GCE_fung"/>
    <property type="match status" value="1"/>
</dbReference>
<evidence type="ECO:0000256" key="1">
    <source>
        <dbReference type="ARBA" id="ARBA00010092"/>
    </source>
</evidence>
<dbReference type="GO" id="GO:0052689">
    <property type="term" value="F:carboxylic ester hydrolase activity"/>
    <property type="evidence" value="ECO:0007669"/>
    <property type="project" value="UniProtKB-KW"/>
</dbReference>
<evidence type="ECO:0000256" key="2">
    <source>
        <dbReference type="ARBA" id="ARBA00022487"/>
    </source>
</evidence>